<dbReference type="GO" id="GO:0004519">
    <property type="term" value="F:endonuclease activity"/>
    <property type="evidence" value="ECO:0007669"/>
    <property type="project" value="UniProtKB-KW"/>
</dbReference>
<sequence length="311" mass="36143">MARRSRQEDPEFLRKELLVLIQNFEAELKKGDLRGKVLSLVPAHHILRDLGSSLIPRVSAQSARDRIERYLTSYPRQIIKGDELMVISGIGEWARRVRELRVQFGWNIVTGITVKEMMDADEDHFIDLSVDKLSPDDYVLLSETQDREAAFRWNTANEIRKKPIAVKDRLLEFLTANVGQPVTGEELRYVAKDSTEWARRIRELRTEEGWSVATHSTGRPDLPIGVYVLENTHQTPPHDRKIPDDIRRAVLVRDNYSCKKCHWHHDMWNKADPRHLELHHIKHHAKGGTNTESNLITLCTVCHDKLHREEK</sequence>
<protein>
    <submittedName>
        <fullName evidence="2">HNH endonuclease</fullName>
    </submittedName>
</protein>
<dbReference type="Gene3D" id="1.10.30.50">
    <property type="match status" value="1"/>
</dbReference>
<dbReference type="SMART" id="SM00507">
    <property type="entry name" value="HNHc"/>
    <property type="match status" value="1"/>
</dbReference>
<organism evidence="2 3">
    <name type="scientific">Aeromonas veronii</name>
    <dbReference type="NCBI Taxonomy" id="654"/>
    <lineage>
        <taxon>Bacteria</taxon>
        <taxon>Pseudomonadati</taxon>
        <taxon>Pseudomonadota</taxon>
        <taxon>Gammaproteobacteria</taxon>
        <taxon>Aeromonadales</taxon>
        <taxon>Aeromonadaceae</taxon>
        <taxon>Aeromonas</taxon>
    </lineage>
</organism>
<keyword evidence="2" id="KW-0255">Endonuclease</keyword>
<dbReference type="InterPro" id="IPR003615">
    <property type="entry name" value="HNH_nuc"/>
</dbReference>
<dbReference type="EMBL" id="PDXJ01000007">
    <property type="protein sequence ID" value="TND55501.1"/>
    <property type="molecule type" value="Genomic_DNA"/>
</dbReference>
<dbReference type="AlphaFoldDB" id="A0AAX2UWR0"/>
<name>A0AAX2UWR0_AERVE</name>
<evidence type="ECO:0000259" key="1">
    <source>
        <dbReference type="SMART" id="SM00507"/>
    </source>
</evidence>
<dbReference type="Pfam" id="PF01844">
    <property type="entry name" value="HNH"/>
    <property type="match status" value="1"/>
</dbReference>
<dbReference type="GO" id="GO:0008270">
    <property type="term" value="F:zinc ion binding"/>
    <property type="evidence" value="ECO:0007669"/>
    <property type="project" value="InterPro"/>
</dbReference>
<dbReference type="InterPro" id="IPR002711">
    <property type="entry name" value="HNH"/>
</dbReference>
<gene>
    <name evidence="2" type="ORF">CF123_06270</name>
</gene>
<proteinExistence type="predicted"/>
<evidence type="ECO:0000313" key="3">
    <source>
        <dbReference type="Proteomes" id="UP000796104"/>
    </source>
</evidence>
<keyword evidence="2" id="KW-0378">Hydrolase</keyword>
<dbReference type="RefSeq" id="WP_139494000.1">
    <property type="nucleotide sequence ID" value="NZ_CAWORL010000048.1"/>
</dbReference>
<comment type="caution">
    <text evidence="2">The sequence shown here is derived from an EMBL/GenBank/DDBJ whole genome shotgun (WGS) entry which is preliminary data.</text>
</comment>
<reference evidence="2" key="2">
    <citation type="journal article" date="2019" name="PLoS ONE">
        <title>Identification and characterization of putative Aeromonas spp. T3SS effectors.</title>
        <authorList>
            <person name="Rangel L.T."/>
            <person name="Marden J."/>
            <person name="Colston S."/>
            <person name="Setubal J.C."/>
            <person name="Graf J."/>
            <person name="Gogarten J.P."/>
        </authorList>
    </citation>
    <scope>NUCLEOTIDE SEQUENCE</scope>
    <source>
        <strain evidence="2">BAQ071013-135</strain>
    </source>
</reference>
<evidence type="ECO:0000313" key="2">
    <source>
        <dbReference type="EMBL" id="TND55501.1"/>
    </source>
</evidence>
<feature type="domain" description="HNH nuclease" evidence="1">
    <location>
        <begin position="245"/>
        <end position="304"/>
    </location>
</feature>
<dbReference type="GO" id="GO:0003676">
    <property type="term" value="F:nucleic acid binding"/>
    <property type="evidence" value="ECO:0007669"/>
    <property type="project" value="InterPro"/>
</dbReference>
<keyword evidence="2" id="KW-0540">Nuclease</keyword>
<accession>A0AAX2UWR0</accession>
<dbReference type="Proteomes" id="UP000796104">
    <property type="component" value="Unassembled WGS sequence"/>
</dbReference>
<reference evidence="2" key="1">
    <citation type="submission" date="2017-10" db="EMBL/GenBank/DDBJ databases">
        <authorList>
            <person name="Colston S.M."/>
            <person name="Graf J."/>
        </authorList>
    </citation>
    <scope>NUCLEOTIDE SEQUENCE</scope>
    <source>
        <strain evidence="2">BAQ071013-135</strain>
    </source>
</reference>
<dbReference type="CDD" id="cd00085">
    <property type="entry name" value="HNHc"/>
    <property type="match status" value="1"/>
</dbReference>